<evidence type="ECO:0000313" key="2">
    <source>
        <dbReference type="Proteomes" id="UP000252770"/>
    </source>
</evidence>
<evidence type="ECO:0000313" key="1">
    <source>
        <dbReference type="EMBL" id="RCK69967.1"/>
    </source>
</evidence>
<dbReference type="RefSeq" id="WP_114126153.1">
    <property type="nucleotide sequence ID" value="NZ_QOUI01000004.1"/>
</dbReference>
<dbReference type="AlphaFoldDB" id="A0A367YW56"/>
<accession>A0A367YW56</accession>
<reference evidence="1 2" key="1">
    <citation type="submission" date="2018-07" db="EMBL/GenBank/DDBJ databases">
        <title>Desertimonas flava gen. nov. sp. nov.</title>
        <authorList>
            <person name="Liu S."/>
        </authorList>
    </citation>
    <scope>NUCLEOTIDE SEQUENCE [LARGE SCALE GENOMIC DNA]</scope>
    <source>
        <strain evidence="1 2">16Sb5-5</strain>
    </source>
</reference>
<protein>
    <submittedName>
        <fullName evidence="1">Uncharacterized protein</fullName>
    </submittedName>
</protein>
<dbReference type="Proteomes" id="UP000252770">
    <property type="component" value="Unassembled WGS sequence"/>
</dbReference>
<comment type="caution">
    <text evidence="1">The sequence shown here is derived from an EMBL/GenBank/DDBJ whole genome shotgun (WGS) entry which is preliminary data.</text>
</comment>
<keyword evidence="2" id="KW-1185">Reference proteome</keyword>
<gene>
    <name evidence="1" type="ORF">DT076_08125</name>
</gene>
<dbReference type="EMBL" id="QOUI01000004">
    <property type="protein sequence ID" value="RCK69967.1"/>
    <property type="molecule type" value="Genomic_DNA"/>
</dbReference>
<organism evidence="1 2">
    <name type="scientific">Desertihabitans brevis</name>
    <dbReference type="NCBI Taxonomy" id="2268447"/>
    <lineage>
        <taxon>Bacteria</taxon>
        <taxon>Bacillati</taxon>
        <taxon>Actinomycetota</taxon>
        <taxon>Actinomycetes</taxon>
        <taxon>Propionibacteriales</taxon>
        <taxon>Propionibacteriaceae</taxon>
        <taxon>Desertihabitans</taxon>
    </lineage>
</organism>
<sequence>MSSPLVTYLRNHEAAAGAGRDLFHRAAASHRERPWGADVERLAGDVDSDIEALRQILREVGASPDHLSRTALQLGERVGRLKPNGRVLRRSALSDLVEVEGMLDAVQAKAEGWRALVAAGLSRVGDVDVEALLQRAEDQRERLRGIHARVAAEVLTRSEP</sequence>
<name>A0A367YW56_9ACTN</name>
<proteinExistence type="predicted"/>